<reference evidence="1 2" key="1">
    <citation type="journal article" date="2019" name="Syst. Appl. Microbiol.">
        <title>Microvirga tunisiensis sp. nov., a root nodule symbiotic bacterium isolated from Lupinus micranthus and L. luteus grown in Northern Tunisia.</title>
        <authorList>
            <person name="Msaddak A."/>
            <person name="Rejili M."/>
            <person name="Duran D."/>
            <person name="Mars M."/>
            <person name="Palacios J.M."/>
            <person name="Ruiz-Argueso T."/>
            <person name="Rey L."/>
            <person name="Imperial J."/>
        </authorList>
    </citation>
    <scope>NUCLEOTIDE SEQUENCE [LARGE SCALE GENOMIC DNA]</scope>
    <source>
        <strain evidence="1 2">Lmie10</strain>
    </source>
</reference>
<dbReference type="EMBL" id="VOSK01000157">
    <property type="protein sequence ID" value="MPR28600.1"/>
    <property type="molecule type" value="Genomic_DNA"/>
</dbReference>
<sequence length="60" mass="6350">MSRLDRLIGSGRDPTTAFSWAALGFASPSRCDRLHLADEVAGAEGERQLLPAHSSGTGRP</sequence>
<dbReference type="AlphaFoldDB" id="A0A5N7MPN2"/>
<keyword evidence="2" id="KW-1185">Reference proteome</keyword>
<comment type="caution">
    <text evidence="1">The sequence shown here is derived from an EMBL/GenBank/DDBJ whole genome shotgun (WGS) entry which is preliminary data.</text>
</comment>
<name>A0A5N7MPN2_9HYPH</name>
<protein>
    <submittedName>
        <fullName evidence="1">Uncharacterized protein</fullName>
    </submittedName>
</protein>
<accession>A0A5N7MPN2</accession>
<evidence type="ECO:0000313" key="1">
    <source>
        <dbReference type="EMBL" id="MPR28600.1"/>
    </source>
</evidence>
<dbReference type="RefSeq" id="WP_152714998.1">
    <property type="nucleotide sequence ID" value="NZ_VOSJ01000158.1"/>
</dbReference>
<gene>
    <name evidence="1" type="ORF">FS320_26505</name>
</gene>
<dbReference type="Proteomes" id="UP000403266">
    <property type="component" value="Unassembled WGS sequence"/>
</dbReference>
<proteinExistence type="predicted"/>
<organism evidence="1 2">
    <name type="scientific">Microvirga tunisiensis</name>
    <dbReference type="NCBI Taxonomy" id="2108360"/>
    <lineage>
        <taxon>Bacteria</taxon>
        <taxon>Pseudomonadati</taxon>
        <taxon>Pseudomonadota</taxon>
        <taxon>Alphaproteobacteria</taxon>
        <taxon>Hyphomicrobiales</taxon>
        <taxon>Methylobacteriaceae</taxon>
        <taxon>Microvirga</taxon>
    </lineage>
</organism>
<evidence type="ECO:0000313" key="2">
    <source>
        <dbReference type="Proteomes" id="UP000403266"/>
    </source>
</evidence>